<dbReference type="AlphaFoldDB" id="A0A830B5C9"/>
<dbReference type="GO" id="GO:0009451">
    <property type="term" value="P:RNA modification"/>
    <property type="evidence" value="ECO:0007669"/>
    <property type="project" value="InterPro"/>
</dbReference>
<dbReference type="PROSITE" id="PS51375">
    <property type="entry name" value="PPR"/>
    <property type="match status" value="5"/>
</dbReference>
<protein>
    <submittedName>
        <fullName evidence="3">Pentatricopeptide repeat-containing protein at3g21470</fullName>
    </submittedName>
</protein>
<dbReference type="NCBIfam" id="TIGR00756">
    <property type="entry name" value="PPR"/>
    <property type="match status" value="4"/>
</dbReference>
<dbReference type="PANTHER" id="PTHR47926:SF484">
    <property type="entry name" value="PENTATRICOPEPTIDE REPEAT-CONTAINING PROTEIN"/>
    <property type="match status" value="1"/>
</dbReference>
<gene>
    <name evidence="3" type="ORF">PHJA_000165200</name>
</gene>
<dbReference type="EMBL" id="BMAC01000016">
    <property type="protein sequence ID" value="GFP80218.1"/>
    <property type="molecule type" value="Genomic_DNA"/>
</dbReference>
<sequence length="338" mass="37109">MVGTSLLDMYAKCCDTASARKVFDNMPHRNAVSWNAMIAGYFKKGDFAKARGIFDRMGSRNLVNWNSLISGYAQNGMCEEAFEAFKRMRVEGFDPDEVTVTSVLSACGQSGMLDVGKEIHNIIRNKRIKLNEFVLNGLIDMYAKCGDLENAKLVFESMPVKNTASWNSLITGFAIHGRIRESIAIFEKMEDSGVNLDSVTFLSILSACAHGGFVETGLETFSKMVDKYGIEPNVKHYGCLVDLLGRAGKLEDAFSVVKGMPMGPNDTVLGAMLGACRIHSDTVMAENVIKLVGQLDSHYVLLSNIYAESERWEMAEAARVVFSARGIEKTPGCSALMI</sequence>
<dbReference type="GO" id="GO:0003723">
    <property type="term" value="F:RNA binding"/>
    <property type="evidence" value="ECO:0007669"/>
    <property type="project" value="InterPro"/>
</dbReference>
<dbReference type="Pfam" id="PF13041">
    <property type="entry name" value="PPR_2"/>
    <property type="match status" value="2"/>
</dbReference>
<dbReference type="InterPro" id="IPR002885">
    <property type="entry name" value="PPR_rpt"/>
</dbReference>
<dbReference type="SUPFAM" id="SSF48452">
    <property type="entry name" value="TPR-like"/>
    <property type="match status" value="1"/>
</dbReference>
<feature type="repeat" description="PPR" evidence="2">
    <location>
        <begin position="197"/>
        <end position="232"/>
    </location>
</feature>
<dbReference type="Proteomes" id="UP000653305">
    <property type="component" value="Unassembled WGS sequence"/>
</dbReference>
<dbReference type="PANTHER" id="PTHR47926">
    <property type="entry name" value="PENTATRICOPEPTIDE REPEAT-CONTAINING PROTEIN"/>
    <property type="match status" value="1"/>
</dbReference>
<dbReference type="FunFam" id="1.25.40.10:FF:000348">
    <property type="entry name" value="Pentatricopeptide repeat-containing protein chloroplastic"/>
    <property type="match status" value="1"/>
</dbReference>
<evidence type="ECO:0000256" key="2">
    <source>
        <dbReference type="PROSITE-ProRule" id="PRU00708"/>
    </source>
</evidence>
<comment type="caution">
    <text evidence="3">The sequence shown here is derived from an EMBL/GenBank/DDBJ whole genome shotgun (WGS) entry which is preliminary data.</text>
</comment>
<accession>A0A830B5C9</accession>
<feature type="repeat" description="PPR" evidence="2">
    <location>
        <begin position="61"/>
        <end position="95"/>
    </location>
</feature>
<feature type="repeat" description="PPR" evidence="2">
    <location>
        <begin position="162"/>
        <end position="196"/>
    </location>
</feature>
<feature type="repeat" description="PPR" evidence="2">
    <location>
        <begin position="30"/>
        <end position="60"/>
    </location>
</feature>
<dbReference type="InterPro" id="IPR011990">
    <property type="entry name" value="TPR-like_helical_dom_sf"/>
</dbReference>
<keyword evidence="1" id="KW-0677">Repeat</keyword>
<evidence type="ECO:0000313" key="3">
    <source>
        <dbReference type="EMBL" id="GFP80218.1"/>
    </source>
</evidence>
<name>A0A830B5C9_9LAMI</name>
<dbReference type="OrthoDB" id="185373at2759"/>
<dbReference type="InterPro" id="IPR046848">
    <property type="entry name" value="E_motif"/>
</dbReference>
<dbReference type="Pfam" id="PF01535">
    <property type="entry name" value="PPR"/>
    <property type="match status" value="1"/>
</dbReference>
<dbReference type="InterPro" id="IPR046960">
    <property type="entry name" value="PPR_At4g14850-like_plant"/>
</dbReference>
<organism evidence="3 4">
    <name type="scientific">Phtheirospermum japonicum</name>
    <dbReference type="NCBI Taxonomy" id="374723"/>
    <lineage>
        <taxon>Eukaryota</taxon>
        <taxon>Viridiplantae</taxon>
        <taxon>Streptophyta</taxon>
        <taxon>Embryophyta</taxon>
        <taxon>Tracheophyta</taxon>
        <taxon>Spermatophyta</taxon>
        <taxon>Magnoliopsida</taxon>
        <taxon>eudicotyledons</taxon>
        <taxon>Gunneridae</taxon>
        <taxon>Pentapetalae</taxon>
        <taxon>asterids</taxon>
        <taxon>lamiids</taxon>
        <taxon>Lamiales</taxon>
        <taxon>Orobanchaceae</taxon>
        <taxon>Orobanchaceae incertae sedis</taxon>
        <taxon>Phtheirospermum</taxon>
    </lineage>
</organism>
<dbReference type="Pfam" id="PF20431">
    <property type="entry name" value="E_motif"/>
    <property type="match status" value="1"/>
</dbReference>
<evidence type="ECO:0000313" key="4">
    <source>
        <dbReference type="Proteomes" id="UP000653305"/>
    </source>
</evidence>
<evidence type="ECO:0000256" key="1">
    <source>
        <dbReference type="ARBA" id="ARBA00022737"/>
    </source>
</evidence>
<reference evidence="3" key="1">
    <citation type="submission" date="2020-07" db="EMBL/GenBank/DDBJ databases">
        <title>Ethylene signaling mediates host invasion by parasitic plants.</title>
        <authorList>
            <person name="Yoshida S."/>
        </authorList>
    </citation>
    <scope>NUCLEOTIDE SEQUENCE</scope>
    <source>
        <strain evidence="3">Okayama</strain>
    </source>
</reference>
<keyword evidence="4" id="KW-1185">Reference proteome</keyword>
<dbReference type="Pfam" id="PF12854">
    <property type="entry name" value="PPR_1"/>
    <property type="match status" value="1"/>
</dbReference>
<feature type="repeat" description="PPR" evidence="2">
    <location>
        <begin position="131"/>
        <end position="161"/>
    </location>
</feature>
<dbReference type="FunFam" id="1.25.40.10:FF:000345">
    <property type="entry name" value="Pentatricopeptide repeat-containing protein"/>
    <property type="match status" value="1"/>
</dbReference>
<dbReference type="Gene3D" id="1.25.40.10">
    <property type="entry name" value="Tetratricopeptide repeat domain"/>
    <property type="match status" value="2"/>
</dbReference>
<proteinExistence type="predicted"/>